<name>B0MRD7_9FIRM</name>
<feature type="domain" description="HTH tetR-type" evidence="3">
    <location>
        <begin position="10"/>
        <end position="71"/>
    </location>
</feature>
<sequence length="194" mass="22437">MSDKIKRDLEATRNALLNSTAKLMTDCSEPSEVTSRAIAKESGVNLAMINYCFGSREGLLYEVFRKLLSDVQKHDTEFIKIMSSGMSPKQKLTELHFKMMRLMIANYNYSQAVTKYILFNRNDDFGMESLPFIVEHFNGRKTIEDCRLIAFELTSIHELSVLRYETIKSSCNIDLTDDETLKLYICQNINRFLD</sequence>
<keyword evidence="5" id="KW-1185">Reference proteome</keyword>
<keyword evidence="1 2" id="KW-0238">DNA-binding</keyword>
<comment type="caution">
    <text evidence="4">The sequence shown here is derived from an EMBL/GenBank/DDBJ whole genome shotgun (WGS) entry which is preliminary data.</text>
</comment>
<reference evidence="4" key="1">
    <citation type="submission" date="2007-10" db="EMBL/GenBank/DDBJ databases">
        <authorList>
            <person name="Fulton L."/>
            <person name="Clifton S."/>
            <person name="Fulton B."/>
            <person name="Xu J."/>
            <person name="Minx P."/>
            <person name="Pepin K.H."/>
            <person name="Johnson M."/>
            <person name="Thiruvilangam P."/>
            <person name="Bhonagiri V."/>
            <person name="Nash W.E."/>
            <person name="Mardis E.R."/>
            <person name="Wilson R.K."/>
        </authorList>
    </citation>
    <scope>NUCLEOTIDE SEQUENCE [LARGE SCALE GENOMIC DNA]</scope>
    <source>
        <strain evidence="4">DSM 15702</strain>
    </source>
</reference>
<proteinExistence type="predicted"/>
<accession>B0MRD7</accession>
<dbReference type="InterPro" id="IPR001647">
    <property type="entry name" value="HTH_TetR"/>
</dbReference>
<evidence type="ECO:0000259" key="3">
    <source>
        <dbReference type="PROSITE" id="PS50977"/>
    </source>
</evidence>
<organism evidence="4 5">
    <name type="scientific">[Eubacterium] siraeum DSM 15702</name>
    <dbReference type="NCBI Taxonomy" id="428128"/>
    <lineage>
        <taxon>Bacteria</taxon>
        <taxon>Bacillati</taxon>
        <taxon>Bacillota</taxon>
        <taxon>Clostridia</taxon>
        <taxon>Eubacteriales</taxon>
        <taxon>Oscillospiraceae</taxon>
        <taxon>Oscillospiraceae incertae sedis</taxon>
    </lineage>
</organism>
<dbReference type="PROSITE" id="PS50977">
    <property type="entry name" value="HTH_TETR_2"/>
    <property type="match status" value="1"/>
</dbReference>
<dbReference type="Gene3D" id="1.10.357.10">
    <property type="entry name" value="Tetracycline Repressor, domain 2"/>
    <property type="match status" value="1"/>
</dbReference>
<dbReference type="InterPro" id="IPR009057">
    <property type="entry name" value="Homeodomain-like_sf"/>
</dbReference>
<dbReference type="GO" id="GO:0003677">
    <property type="term" value="F:DNA binding"/>
    <property type="evidence" value="ECO:0007669"/>
    <property type="project" value="UniProtKB-UniRule"/>
</dbReference>
<gene>
    <name evidence="4" type="ORF">EUBSIR_02409</name>
</gene>
<evidence type="ECO:0000256" key="2">
    <source>
        <dbReference type="PROSITE-ProRule" id="PRU00335"/>
    </source>
</evidence>
<dbReference type="EMBL" id="ABCA03000054">
    <property type="protein sequence ID" value="EDR99793.1"/>
    <property type="molecule type" value="Genomic_DNA"/>
</dbReference>
<evidence type="ECO:0000313" key="5">
    <source>
        <dbReference type="Proteomes" id="UP000005326"/>
    </source>
</evidence>
<dbReference type="Proteomes" id="UP000005326">
    <property type="component" value="Unassembled WGS sequence"/>
</dbReference>
<evidence type="ECO:0000256" key="1">
    <source>
        <dbReference type="ARBA" id="ARBA00023125"/>
    </source>
</evidence>
<feature type="DNA-binding region" description="H-T-H motif" evidence="2">
    <location>
        <begin position="34"/>
        <end position="53"/>
    </location>
</feature>
<dbReference type="AlphaFoldDB" id="B0MRD7"/>
<evidence type="ECO:0000313" key="4">
    <source>
        <dbReference type="EMBL" id="EDR99793.1"/>
    </source>
</evidence>
<dbReference type="SUPFAM" id="SSF46689">
    <property type="entry name" value="Homeodomain-like"/>
    <property type="match status" value="1"/>
</dbReference>
<protein>
    <recommendedName>
        <fullName evidence="3">HTH tetR-type domain-containing protein</fullName>
    </recommendedName>
</protein>
<reference evidence="4" key="2">
    <citation type="submission" date="2014-06" db="EMBL/GenBank/DDBJ databases">
        <title>Draft genome sequence of Eubacterium siraeum (DSM 15702).</title>
        <authorList>
            <person name="Sudarsanam P."/>
            <person name="Ley R."/>
            <person name="Guruge J."/>
            <person name="Turnbaugh P.J."/>
            <person name="Mahowald M."/>
            <person name="Liep D."/>
            <person name="Gordon J."/>
        </authorList>
    </citation>
    <scope>NUCLEOTIDE SEQUENCE</scope>
    <source>
        <strain evidence="4">DSM 15702</strain>
    </source>
</reference>